<dbReference type="InterPro" id="IPR050951">
    <property type="entry name" value="Retrovirus_Pol_polyprotein"/>
</dbReference>
<comment type="similarity">
    <text evidence="1">Belongs to the beta type-B retroviral polymerase family. HERV class-II K(HML-2) pol subfamily.</text>
</comment>
<dbReference type="InterPro" id="IPR043128">
    <property type="entry name" value="Rev_trsase/Diguanyl_cyclase"/>
</dbReference>
<organism evidence="4 5">
    <name type="scientific">Scophthalmus maximus</name>
    <name type="common">Turbot</name>
    <name type="synonym">Psetta maxima</name>
    <dbReference type="NCBI Taxonomy" id="52904"/>
    <lineage>
        <taxon>Eukaryota</taxon>
        <taxon>Metazoa</taxon>
        <taxon>Chordata</taxon>
        <taxon>Craniata</taxon>
        <taxon>Vertebrata</taxon>
        <taxon>Euteleostomi</taxon>
        <taxon>Actinopterygii</taxon>
        <taxon>Neopterygii</taxon>
        <taxon>Teleostei</taxon>
        <taxon>Neoteleostei</taxon>
        <taxon>Acanthomorphata</taxon>
        <taxon>Carangaria</taxon>
        <taxon>Pleuronectiformes</taxon>
        <taxon>Pleuronectoidei</taxon>
        <taxon>Scophthalmidae</taxon>
        <taxon>Scophthalmus</taxon>
    </lineage>
</organism>
<dbReference type="Proteomes" id="UP000438429">
    <property type="component" value="Unassembled WGS sequence"/>
</dbReference>
<sequence>MDFEDGTIRFCIDFIYLNSVSNFDSYSAPRIDDMIERLCKVKYLTTINLCKGYWQVPLAEQSRELTAFRTPWGLVQFKVLPFGLHGAPATFQRLMDQVLSGCDDYAGAHLDDIVIYSATWEENLHHLKEVLERIHFAGLTINPAKCAFARPEAEYLGFITGNGLIKSQVNKVNAMESCPQLQIRKQLRSFLGMAGFYHRFIPNFLARAAPLTDMTEQGLPTRFNGWRRQ</sequence>
<dbReference type="SUPFAM" id="SSF56672">
    <property type="entry name" value="DNA/RNA polymerases"/>
    <property type="match status" value="1"/>
</dbReference>
<dbReference type="InterPro" id="IPR043502">
    <property type="entry name" value="DNA/RNA_pol_sf"/>
</dbReference>
<comment type="caution">
    <text evidence="4">The sequence shown here is derived from an EMBL/GenBank/DDBJ whole genome shotgun (WGS) entry which is preliminary data.</text>
</comment>
<feature type="domain" description="Reverse transcriptase" evidence="3">
    <location>
        <begin position="1"/>
        <end position="160"/>
    </location>
</feature>
<dbReference type="Gene3D" id="3.30.70.270">
    <property type="match status" value="2"/>
</dbReference>
<reference evidence="4 5" key="1">
    <citation type="submission" date="2019-06" db="EMBL/GenBank/DDBJ databases">
        <title>Draft genomes of female and male turbot (Scophthalmus maximus).</title>
        <authorList>
            <person name="Xu H."/>
            <person name="Xu X.-W."/>
            <person name="Shao C."/>
            <person name="Chen S."/>
        </authorList>
    </citation>
    <scope>NUCLEOTIDE SEQUENCE [LARGE SCALE GENOMIC DNA]</scope>
    <source>
        <strain evidence="4">Ysfricsl-2016a</strain>
        <tissue evidence="4">Blood</tissue>
    </source>
</reference>
<dbReference type="Pfam" id="PF00078">
    <property type="entry name" value="RVT_1"/>
    <property type="match status" value="1"/>
</dbReference>
<proteinExistence type="inferred from homology"/>
<dbReference type="EMBL" id="VEVO01000020">
    <property type="protein sequence ID" value="KAF0025004.1"/>
    <property type="molecule type" value="Genomic_DNA"/>
</dbReference>
<gene>
    <name evidence="4" type="ORF">F2P81_021885</name>
</gene>
<dbReference type="Gene3D" id="3.10.10.10">
    <property type="entry name" value="HIV Type 1 Reverse Transcriptase, subunit A, domain 1"/>
    <property type="match status" value="1"/>
</dbReference>
<dbReference type="PANTHER" id="PTHR37984">
    <property type="entry name" value="PROTEIN CBG26694"/>
    <property type="match status" value="1"/>
</dbReference>
<protein>
    <recommendedName>
        <fullName evidence="2">ribonuclease H</fullName>
        <ecNumber evidence="2">3.1.26.4</ecNumber>
    </recommendedName>
</protein>
<dbReference type="AlphaFoldDB" id="A0A6A4S398"/>
<dbReference type="GO" id="GO:0004523">
    <property type="term" value="F:RNA-DNA hybrid ribonuclease activity"/>
    <property type="evidence" value="ECO:0007669"/>
    <property type="project" value="UniProtKB-EC"/>
</dbReference>
<dbReference type="EC" id="3.1.26.4" evidence="2"/>
<dbReference type="PROSITE" id="PS50878">
    <property type="entry name" value="RT_POL"/>
    <property type="match status" value="1"/>
</dbReference>
<evidence type="ECO:0000256" key="1">
    <source>
        <dbReference type="ARBA" id="ARBA00010879"/>
    </source>
</evidence>
<accession>A0A6A4S398</accession>
<evidence type="ECO:0000313" key="4">
    <source>
        <dbReference type="EMBL" id="KAF0025004.1"/>
    </source>
</evidence>
<evidence type="ECO:0000259" key="3">
    <source>
        <dbReference type="PROSITE" id="PS50878"/>
    </source>
</evidence>
<name>A0A6A4S398_SCOMX</name>
<evidence type="ECO:0000256" key="2">
    <source>
        <dbReference type="ARBA" id="ARBA00012180"/>
    </source>
</evidence>
<dbReference type="CDD" id="cd01647">
    <property type="entry name" value="RT_LTR"/>
    <property type="match status" value="1"/>
</dbReference>
<evidence type="ECO:0000313" key="5">
    <source>
        <dbReference type="Proteomes" id="UP000438429"/>
    </source>
</evidence>
<dbReference type="InterPro" id="IPR000477">
    <property type="entry name" value="RT_dom"/>
</dbReference>
<dbReference type="PANTHER" id="PTHR37984:SF5">
    <property type="entry name" value="PROTEIN NYNRIN-LIKE"/>
    <property type="match status" value="1"/>
</dbReference>